<dbReference type="AlphaFoldDB" id="A0A0E9WYJ8"/>
<reference evidence="1" key="1">
    <citation type="submission" date="2014-11" db="EMBL/GenBank/DDBJ databases">
        <authorList>
            <person name="Amaro Gonzalez C."/>
        </authorList>
    </citation>
    <scope>NUCLEOTIDE SEQUENCE</scope>
</reference>
<proteinExistence type="predicted"/>
<reference evidence="1" key="2">
    <citation type="journal article" date="2015" name="Fish Shellfish Immunol.">
        <title>Early steps in the European eel (Anguilla anguilla)-Vibrio vulnificus interaction in the gills: Role of the RtxA13 toxin.</title>
        <authorList>
            <person name="Callol A."/>
            <person name="Pajuelo D."/>
            <person name="Ebbesson L."/>
            <person name="Teles M."/>
            <person name="MacKenzie S."/>
            <person name="Amaro C."/>
        </authorList>
    </citation>
    <scope>NUCLEOTIDE SEQUENCE</scope>
</reference>
<dbReference type="EMBL" id="GBXM01013015">
    <property type="protein sequence ID" value="JAH95562.1"/>
    <property type="molecule type" value="Transcribed_RNA"/>
</dbReference>
<protein>
    <submittedName>
        <fullName evidence="1">Uncharacterized protein</fullName>
    </submittedName>
</protein>
<sequence>MLDSSVDNRDCLSIISLLLLHHQNCILYHWKACSSPPTTMSHLQGPCTCGMSSTADHVGGVPSETAENFPVNVKQCILLLVLTLLF</sequence>
<organism evidence="1">
    <name type="scientific">Anguilla anguilla</name>
    <name type="common">European freshwater eel</name>
    <name type="synonym">Muraena anguilla</name>
    <dbReference type="NCBI Taxonomy" id="7936"/>
    <lineage>
        <taxon>Eukaryota</taxon>
        <taxon>Metazoa</taxon>
        <taxon>Chordata</taxon>
        <taxon>Craniata</taxon>
        <taxon>Vertebrata</taxon>
        <taxon>Euteleostomi</taxon>
        <taxon>Actinopterygii</taxon>
        <taxon>Neopterygii</taxon>
        <taxon>Teleostei</taxon>
        <taxon>Anguilliformes</taxon>
        <taxon>Anguillidae</taxon>
        <taxon>Anguilla</taxon>
    </lineage>
</organism>
<evidence type="ECO:0000313" key="1">
    <source>
        <dbReference type="EMBL" id="JAH95562.1"/>
    </source>
</evidence>
<name>A0A0E9WYJ8_ANGAN</name>
<accession>A0A0E9WYJ8</accession>